<sequence>MFDPPSGDADLGADAEDAVVRAPRYREFVVEKLGLTLEARRPDPRAAHALAMAANSKIGAQGQADHLTLFIRHHVSDESYRTILERTMLGDLPSDSLTEVARALATWGTARPTVP</sequence>
<dbReference type="Proteomes" id="UP000246591">
    <property type="component" value="Segment"/>
</dbReference>
<dbReference type="InterPro" id="IPR056927">
    <property type="entry name" value="Phage_TAC"/>
</dbReference>
<dbReference type="KEGG" id="vg:40102502"/>
<evidence type="ECO:0000313" key="1">
    <source>
        <dbReference type="EMBL" id="AWN04238.1"/>
    </source>
</evidence>
<name>A0A2U8UKW9_9CAUD</name>
<gene>
    <name evidence="1" type="primary">37</name>
    <name evidence="1" type="ORF">PBI_SOUR_37</name>
</gene>
<dbReference type="EMBL" id="MH153810">
    <property type="protein sequence ID" value="AWN04238.1"/>
    <property type="molecule type" value="Genomic_DNA"/>
</dbReference>
<reference evidence="2" key="1">
    <citation type="submission" date="2018-03" db="EMBL/GenBank/DDBJ databases">
        <authorList>
            <person name="Keele B.F."/>
        </authorList>
    </citation>
    <scope>NUCLEOTIDE SEQUENCE [LARGE SCALE GENOMIC DNA]</scope>
</reference>
<dbReference type="Pfam" id="PF23781">
    <property type="entry name" value="Phage_TAC_16"/>
    <property type="match status" value="1"/>
</dbReference>
<accession>A0A2U8UKW9</accession>
<evidence type="ECO:0000313" key="2">
    <source>
        <dbReference type="Proteomes" id="UP000246591"/>
    </source>
</evidence>
<organism evidence="1 2">
    <name type="scientific">Gordonia phage Sour</name>
    <dbReference type="NCBI Taxonomy" id="2182349"/>
    <lineage>
        <taxon>Viruses</taxon>
        <taxon>Duplodnaviria</taxon>
        <taxon>Heunggongvirae</taxon>
        <taxon>Uroviricota</taxon>
        <taxon>Caudoviricetes</taxon>
        <taxon>Sourvirus</taxon>
        <taxon>Sourvirus sour</taxon>
    </lineage>
</organism>
<dbReference type="GeneID" id="40102502"/>
<proteinExistence type="predicted"/>
<protein>
    <submittedName>
        <fullName evidence="1">Uncharacterized protein</fullName>
    </submittedName>
</protein>
<keyword evidence="2" id="KW-1185">Reference proteome</keyword>
<dbReference type="RefSeq" id="YP_009625608.1">
    <property type="nucleotide sequence ID" value="NC_042132.1"/>
</dbReference>